<dbReference type="Proteomes" id="UP000619743">
    <property type="component" value="Unassembled WGS sequence"/>
</dbReference>
<dbReference type="InterPro" id="IPR053170">
    <property type="entry name" value="Transcription_regulator"/>
</dbReference>
<dbReference type="InterPro" id="IPR007404">
    <property type="entry name" value="YdjM-like"/>
</dbReference>
<keyword evidence="1" id="KW-1133">Transmembrane helix</keyword>
<feature type="transmembrane region" description="Helical" evidence="1">
    <location>
        <begin position="126"/>
        <end position="149"/>
    </location>
</feature>
<dbReference type="PANTHER" id="PTHR40031:SF1">
    <property type="entry name" value="MEMBRANE-BOUND METAL-DEPENDENT HYDROLASE"/>
    <property type="match status" value="1"/>
</dbReference>
<feature type="transmembrane region" description="Helical" evidence="1">
    <location>
        <begin position="161"/>
        <end position="185"/>
    </location>
</feature>
<protein>
    <submittedName>
        <fullName evidence="2">Integral membrane protein</fullName>
    </submittedName>
</protein>
<dbReference type="OrthoDB" id="9781927at2"/>
<name>A0A8J2U1K9_9GAMM</name>
<comment type="caution">
    <text evidence="2">The sequence shown here is derived from an EMBL/GenBank/DDBJ whole genome shotgun (WGS) entry which is preliminary data.</text>
</comment>
<dbReference type="AlphaFoldDB" id="A0A8J2U1K9"/>
<dbReference type="PANTHER" id="PTHR40031">
    <property type="entry name" value="HYPOTHETICAL MEMBRANE SPANNING PROTEIN"/>
    <property type="match status" value="1"/>
</dbReference>
<keyword evidence="1" id="KW-0812">Transmembrane</keyword>
<dbReference type="RefSeq" id="WP_087504047.1">
    <property type="nucleotide sequence ID" value="NZ_BMDX01000001.1"/>
</dbReference>
<keyword evidence="1" id="KW-0472">Membrane</keyword>
<evidence type="ECO:0000313" key="3">
    <source>
        <dbReference type="Proteomes" id="UP000619743"/>
    </source>
</evidence>
<feature type="transmembrane region" description="Helical" evidence="1">
    <location>
        <begin position="57"/>
        <end position="76"/>
    </location>
</feature>
<sequence length="350" mass="39518">MDSVTQIALGAAVGGLVAHKQLGWRAYLIGAGLGTLPDLDVLIQYDNAVDNVTRHRGFSHSLFVLTAITPILAWLCQRWATWRQHSLSWPRIMLLIWLGLVTHPLLDSFTSYGTQLWWPLAPPPTSWSSIFIIDPLYTLPLLIGAIVAMSQHQRQAPERGYRSNVVGLAVATSYLALGLGLSTYVERQAELALQEQQIAGDVFVSPTPFNIALWRIVAVDNDYWYSAYVSVFDADKSLDLQRQQALNHSKGSDMADVQRLAWFTGGFYQISAINNQMVVTDLRLGVEPVMPFQFVVAERQSEQQEWQPVRSEQLPQNRPRKDQLHWLWLRLNSKTHLSPSDFNELQTAAQ</sequence>
<reference evidence="3" key="1">
    <citation type="journal article" date="2019" name="Int. J. Syst. Evol. Microbiol.">
        <title>The Global Catalogue of Microorganisms (GCM) 10K type strain sequencing project: providing services to taxonomists for standard genome sequencing and annotation.</title>
        <authorList>
            <consortium name="The Broad Institute Genomics Platform"/>
            <consortium name="The Broad Institute Genome Sequencing Center for Infectious Disease"/>
            <person name="Wu L."/>
            <person name="Ma J."/>
        </authorList>
    </citation>
    <scope>NUCLEOTIDE SEQUENCE [LARGE SCALE GENOMIC DNA]</scope>
    <source>
        <strain evidence="3">CGMCC 1.10130</strain>
    </source>
</reference>
<gene>
    <name evidence="2" type="ORF">GCM10011369_00370</name>
</gene>
<feature type="transmembrane region" description="Helical" evidence="1">
    <location>
        <begin position="88"/>
        <end position="106"/>
    </location>
</feature>
<proteinExistence type="predicted"/>
<dbReference type="Pfam" id="PF04307">
    <property type="entry name" value="YdjM"/>
    <property type="match status" value="1"/>
</dbReference>
<accession>A0A8J2U1K9</accession>
<organism evidence="2 3">
    <name type="scientific">Neiella marina</name>
    <dbReference type="NCBI Taxonomy" id="508461"/>
    <lineage>
        <taxon>Bacteria</taxon>
        <taxon>Pseudomonadati</taxon>
        <taxon>Pseudomonadota</taxon>
        <taxon>Gammaproteobacteria</taxon>
        <taxon>Alteromonadales</taxon>
        <taxon>Echinimonadaceae</taxon>
        <taxon>Neiella</taxon>
    </lineage>
</organism>
<evidence type="ECO:0000313" key="2">
    <source>
        <dbReference type="EMBL" id="GGA63015.1"/>
    </source>
</evidence>
<evidence type="ECO:0000256" key="1">
    <source>
        <dbReference type="SAM" id="Phobius"/>
    </source>
</evidence>
<keyword evidence="3" id="KW-1185">Reference proteome</keyword>
<dbReference type="EMBL" id="BMDX01000001">
    <property type="protein sequence ID" value="GGA63015.1"/>
    <property type="molecule type" value="Genomic_DNA"/>
</dbReference>